<dbReference type="InterPro" id="IPR001650">
    <property type="entry name" value="Helicase_C-like"/>
</dbReference>
<dbReference type="EMBL" id="JBHULS010000001">
    <property type="protein sequence ID" value="MFD2550859.1"/>
    <property type="molecule type" value="Genomic_DNA"/>
</dbReference>
<evidence type="ECO:0000256" key="3">
    <source>
        <dbReference type="ARBA" id="ARBA00022806"/>
    </source>
</evidence>
<protein>
    <submittedName>
        <fullName evidence="11">DEAD/DEAH box helicase</fullName>
        <ecNumber evidence="11">3.6.4.-</ecNumber>
    </submittedName>
</protein>
<keyword evidence="2 7" id="KW-0378">Hydrolase</keyword>
<feature type="short sequence motif" description="Q motif" evidence="6">
    <location>
        <begin position="3"/>
        <end position="31"/>
    </location>
</feature>
<proteinExistence type="inferred from homology"/>
<keyword evidence="4 7" id="KW-0067">ATP-binding</keyword>
<dbReference type="Proteomes" id="UP001597472">
    <property type="component" value="Unassembled WGS sequence"/>
</dbReference>
<dbReference type="Pfam" id="PF00270">
    <property type="entry name" value="DEAD"/>
    <property type="match status" value="1"/>
</dbReference>
<dbReference type="PROSITE" id="PS51192">
    <property type="entry name" value="HELICASE_ATP_BIND_1"/>
    <property type="match status" value="1"/>
</dbReference>
<sequence length="444" mass="49213">MLKQFSALGIRRDLQESLKNLGITAPTSIQIKTIPVLLNTSSDAVVLAKTGTGKTVAFGLPILQLTNTDSTHIQSIILAPTRELSQQIFTNLESFASNSPDISIALLCGGVPIKPQIERLKKTTHIVVATPGRLVDLIERGAINLEHVAQLVLDEADEMISALKEAVDVIIKKLPKNRRHLLFTATMPGTIKQVVQNYMSKHVTYIENDMETVGHSGIEHAYIVVEPIEKLDVLLHFINTQDGQQGLIFCKTKAAVNKLAKKLAANKFSASALHGSLAPSIRNRVMQQFKDGYIKILVATDLAARGIDVKNMAYVVHYHLPDTYETYVHRSGRTARVGASGLSLSIIQAEEEQDIPDFEQELGIQFHTYKKADPQSIAENNTLIWAKKLFKTKPNKTVSADLKARVKTIFHHLSKEELVEKLLANYLAETSIETTKKEHKTKHS</sequence>
<gene>
    <name evidence="11" type="ORF">ACFSQP_03415</name>
</gene>
<evidence type="ECO:0000256" key="6">
    <source>
        <dbReference type="PROSITE-ProRule" id="PRU00552"/>
    </source>
</evidence>
<dbReference type="PANTHER" id="PTHR47959:SF1">
    <property type="entry name" value="ATP-DEPENDENT RNA HELICASE DBPA"/>
    <property type="match status" value="1"/>
</dbReference>
<evidence type="ECO:0000256" key="5">
    <source>
        <dbReference type="ARBA" id="ARBA00038437"/>
    </source>
</evidence>
<dbReference type="PANTHER" id="PTHR47959">
    <property type="entry name" value="ATP-DEPENDENT RNA HELICASE RHLE-RELATED"/>
    <property type="match status" value="1"/>
</dbReference>
<dbReference type="InterPro" id="IPR014001">
    <property type="entry name" value="Helicase_ATP-bd"/>
</dbReference>
<dbReference type="CDD" id="cd18787">
    <property type="entry name" value="SF2_C_DEAD"/>
    <property type="match status" value="1"/>
</dbReference>
<organism evidence="11 12">
    <name type="scientific">Bizionia sediminis</name>
    <dbReference type="NCBI Taxonomy" id="1737064"/>
    <lineage>
        <taxon>Bacteria</taxon>
        <taxon>Pseudomonadati</taxon>
        <taxon>Bacteroidota</taxon>
        <taxon>Flavobacteriia</taxon>
        <taxon>Flavobacteriales</taxon>
        <taxon>Flavobacteriaceae</taxon>
        <taxon>Bizionia</taxon>
    </lineage>
</organism>
<dbReference type="InterPro" id="IPR014014">
    <property type="entry name" value="RNA_helicase_DEAD_Q_motif"/>
</dbReference>
<dbReference type="InterPro" id="IPR000629">
    <property type="entry name" value="RNA-helicase_DEAD-box_CS"/>
</dbReference>
<dbReference type="SMART" id="SM00487">
    <property type="entry name" value="DEXDc"/>
    <property type="match status" value="1"/>
</dbReference>
<dbReference type="PROSITE" id="PS00039">
    <property type="entry name" value="DEAD_ATP_HELICASE"/>
    <property type="match status" value="1"/>
</dbReference>
<accession>A0ABW5KQ20</accession>
<dbReference type="InterPro" id="IPR050079">
    <property type="entry name" value="DEAD_box_RNA_helicase"/>
</dbReference>
<evidence type="ECO:0000259" key="9">
    <source>
        <dbReference type="PROSITE" id="PS51194"/>
    </source>
</evidence>
<evidence type="ECO:0000313" key="11">
    <source>
        <dbReference type="EMBL" id="MFD2550859.1"/>
    </source>
</evidence>
<dbReference type="GO" id="GO:0004386">
    <property type="term" value="F:helicase activity"/>
    <property type="evidence" value="ECO:0007669"/>
    <property type="project" value="UniProtKB-KW"/>
</dbReference>
<dbReference type="Gene3D" id="3.40.50.300">
    <property type="entry name" value="P-loop containing nucleotide triphosphate hydrolases"/>
    <property type="match status" value="2"/>
</dbReference>
<name>A0ABW5KQ20_9FLAO</name>
<feature type="domain" description="Helicase C-terminal" evidence="9">
    <location>
        <begin position="230"/>
        <end position="377"/>
    </location>
</feature>
<evidence type="ECO:0000259" key="10">
    <source>
        <dbReference type="PROSITE" id="PS51195"/>
    </source>
</evidence>
<feature type="domain" description="Helicase ATP-binding" evidence="8">
    <location>
        <begin position="35"/>
        <end position="205"/>
    </location>
</feature>
<dbReference type="SUPFAM" id="SSF52540">
    <property type="entry name" value="P-loop containing nucleoside triphosphate hydrolases"/>
    <property type="match status" value="1"/>
</dbReference>
<dbReference type="Pfam" id="PF00271">
    <property type="entry name" value="Helicase_C"/>
    <property type="match status" value="1"/>
</dbReference>
<keyword evidence="1 7" id="KW-0547">Nucleotide-binding</keyword>
<dbReference type="InterPro" id="IPR011545">
    <property type="entry name" value="DEAD/DEAH_box_helicase_dom"/>
</dbReference>
<dbReference type="SMART" id="SM00490">
    <property type="entry name" value="HELICc"/>
    <property type="match status" value="1"/>
</dbReference>
<dbReference type="InterPro" id="IPR044742">
    <property type="entry name" value="DEAD/DEAH_RhlB"/>
</dbReference>
<evidence type="ECO:0000256" key="7">
    <source>
        <dbReference type="RuleBase" id="RU000492"/>
    </source>
</evidence>
<feature type="domain" description="DEAD-box RNA helicase Q" evidence="10">
    <location>
        <begin position="3"/>
        <end position="31"/>
    </location>
</feature>
<dbReference type="EC" id="3.6.4.-" evidence="11"/>
<evidence type="ECO:0000259" key="8">
    <source>
        <dbReference type="PROSITE" id="PS51192"/>
    </source>
</evidence>
<keyword evidence="12" id="KW-1185">Reference proteome</keyword>
<evidence type="ECO:0000256" key="2">
    <source>
        <dbReference type="ARBA" id="ARBA00022801"/>
    </source>
</evidence>
<evidence type="ECO:0000256" key="1">
    <source>
        <dbReference type="ARBA" id="ARBA00022741"/>
    </source>
</evidence>
<keyword evidence="3 7" id="KW-0347">Helicase</keyword>
<dbReference type="PROSITE" id="PS51194">
    <property type="entry name" value="HELICASE_CTER"/>
    <property type="match status" value="1"/>
</dbReference>
<evidence type="ECO:0000313" key="12">
    <source>
        <dbReference type="Proteomes" id="UP001597472"/>
    </source>
</evidence>
<dbReference type="PROSITE" id="PS51195">
    <property type="entry name" value="Q_MOTIF"/>
    <property type="match status" value="1"/>
</dbReference>
<dbReference type="RefSeq" id="WP_376891781.1">
    <property type="nucleotide sequence ID" value="NZ_JBHULS010000001.1"/>
</dbReference>
<comment type="similarity">
    <text evidence="5 7">Belongs to the DEAD box helicase family.</text>
</comment>
<evidence type="ECO:0000256" key="4">
    <source>
        <dbReference type="ARBA" id="ARBA00022840"/>
    </source>
</evidence>
<dbReference type="CDD" id="cd00268">
    <property type="entry name" value="DEADc"/>
    <property type="match status" value="1"/>
</dbReference>
<dbReference type="InterPro" id="IPR027417">
    <property type="entry name" value="P-loop_NTPase"/>
</dbReference>
<reference evidence="12" key="1">
    <citation type="journal article" date="2019" name="Int. J. Syst. Evol. Microbiol.">
        <title>The Global Catalogue of Microorganisms (GCM) 10K type strain sequencing project: providing services to taxonomists for standard genome sequencing and annotation.</title>
        <authorList>
            <consortium name="The Broad Institute Genomics Platform"/>
            <consortium name="The Broad Institute Genome Sequencing Center for Infectious Disease"/>
            <person name="Wu L."/>
            <person name="Ma J."/>
        </authorList>
    </citation>
    <scope>NUCLEOTIDE SEQUENCE [LARGE SCALE GENOMIC DNA]</scope>
    <source>
        <strain evidence="12">KCTC 42587</strain>
    </source>
</reference>
<dbReference type="GO" id="GO:0016787">
    <property type="term" value="F:hydrolase activity"/>
    <property type="evidence" value="ECO:0007669"/>
    <property type="project" value="UniProtKB-KW"/>
</dbReference>
<comment type="caution">
    <text evidence="11">The sequence shown here is derived from an EMBL/GenBank/DDBJ whole genome shotgun (WGS) entry which is preliminary data.</text>
</comment>